<dbReference type="AlphaFoldDB" id="A0A812Z970"/>
<sequence length="104" mass="10263">PCPAHRGGFPRGMHLACAAGQGSADSCSVAGGAAETGEAENYCSGAGKAGESTSSGPGPSPGPVPGWSYRRRRVRDGDHAGPVHGGDSLETTADLLPGGDPLQH</sequence>
<feature type="region of interest" description="Disordered" evidence="1">
    <location>
        <begin position="38"/>
        <end position="104"/>
    </location>
</feature>
<evidence type="ECO:0000313" key="2">
    <source>
        <dbReference type="EMBL" id="CAE7818309.1"/>
    </source>
</evidence>
<name>A0A812Z970_9DINO</name>
<gene>
    <name evidence="2" type="ORF">SNEC2469_LOCUS24310</name>
</gene>
<dbReference type="EMBL" id="CAJNJA010046588">
    <property type="protein sequence ID" value="CAE7818309.1"/>
    <property type="molecule type" value="Genomic_DNA"/>
</dbReference>
<protein>
    <submittedName>
        <fullName evidence="2">Uncharacterized protein</fullName>
    </submittedName>
</protein>
<feature type="non-terminal residue" evidence="2">
    <location>
        <position position="104"/>
    </location>
</feature>
<dbReference type="Proteomes" id="UP000601435">
    <property type="component" value="Unassembled WGS sequence"/>
</dbReference>
<accession>A0A812Z970</accession>
<reference evidence="2" key="1">
    <citation type="submission" date="2021-02" db="EMBL/GenBank/DDBJ databases">
        <authorList>
            <person name="Dougan E. K."/>
            <person name="Rhodes N."/>
            <person name="Thang M."/>
            <person name="Chan C."/>
        </authorList>
    </citation>
    <scope>NUCLEOTIDE SEQUENCE</scope>
</reference>
<organism evidence="2 3">
    <name type="scientific">Symbiodinium necroappetens</name>
    <dbReference type="NCBI Taxonomy" id="1628268"/>
    <lineage>
        <taxon>Eukaryota</taxon>
        <taxon>Sar</taxon>
        <taxon>Alveolata</taxon>
        <taxon>Dinophyceae</taxon>
        <taxon>Suessiales</taxon>
        <taxon>Symbiodiniaceae</taxon>
        <taxon>Symbiodinium</taxon>
    </lineage>
</organism>
<evidence type="ECO:0000256" key="1">
    <source>
        <dbReference type="SAM" id="MobiDB-lite"/>
    </source>
</evidence>
<keyword evidence="3" id="KW-1185">Reference proteome</keyword>
<evidence type="ECO:0000313" key="3">
    <source>
        <dbReference type="Proteomes" id="UP000601435"/>
    </source>
</evidence>
<proteinExistence type="predicted"/>
<feature type="non-terminal residue" evidence="2">
    <location>
        <position position="1"/>
    </location>
</feature>
<comment type="caution">
    <text evidence="2">The sequence shown here is derived from an EMBL/GenBank/DDBJ whole genome shotgun (WGS) entry which is preliminary data.</text>
</comment>